<dbReference type="AlphaFoldDB" id="A0A644TTH7"/>
<sequence>MKNKKINMRKKQLFLVASLSIMSMTAMAQMEEPQKDTITLLQEQIDENRGKIKTLEKFKVSGYIQAQAEFAQPAMGTKTGANGGKYNADIDGKDADWFSRYGIRRGRIKFQYSEKIAKGVFQLDITEKGVGFKDAYLEINDPFVKMFSLKAGIFDRPFGDEISYSSSKRETPERSLVFQKLFPDERDLGASLIIAAPKGSSMEGLKLEGGLFSGNGIRVDDNSKLDFIGHLKYEKTLSNLSFGLGASMYSGKVNNADDTLYIMKNNAWTIETADTNVLNKRQYIGFDAQFSIVTFMGITNIRGEYLFGEQPSLKSDFGSPKSNSYTMSSPFNYMRKFSGGHVYLIQDIYATPITLVLKYSFLDPNTEVSGNDIKNKTDLSMNTFGFGAMWNINPALRLMAFYEMTTNEKSTSIAGYDTDIKDDLFTLRLQYKF</sequence>
<organism evidence="1">
    <name type="scientific">bioreactor metagenome</name>
    <dbReference type="NCBI Taxonomy" id="1076179"/>
    <lineage>
        <taxon>unclassified sequences</taxon>
        <taxon>metagenomes</taxon>
        <taxon>ecological metagenomes</taxon>
    </lineage>
</organism>
<gene>
    <name evidence="1" type="ORF">SDC9_15690</name>
</gene>
<evidence type="ECO:0000313" key="1">
    <source>
        <dbReference type="EMBL" id="MPL69939.1"/>
    </source>
</evidence>
<comment type="caution">
    <text evidence="1">The sequence shown here is derived from an EMBL/GenBank/DDBJ whole genome shotgun (WGS) entry which is preliminary data.</text>
</comment>
<accession>A0A644TTH7</accession>
<dbReference type="InterPro" id="IPR023614">
    <property type="entry name" value="Porin_dom_sf"/>
</dbReference>
<proteinExistence type="predicted"/>
<dbReference type="Gene3D" id="2.40.160.10">
    <property type="entry name" value="Porin"/>
    <property type="match status" value="1"/>
</dbReference>
<protein>
    <recommendedName>
        <fullName evidence="2">Phosphate-selective porin O and P</fullName>
    </recommendedName>
</protein>
<evidence type="ECO:0008006" key="2">
    <source>
        <dbReference type="Google" id="ProtNLM"/>
    </source>
</evidence>
<name>A0A644TTH7_9ZZZZ</name>
<dbReference type="SUPFAM" id="SSF56935">
    <property type="entry name" value="Porins"/>
    <property type="match status" value="1"/>
</dbReference>
<reference evidence="1" key="1">
    <citation type="submission" date="2019-08" db="EMBL/GenBank/DDBJ databases">
        <authorList>
            <person name="Kucharzyk K."/>
            <person name="Murdoch R.W."/>
            <person name="Higgins S."/>
            <person name="Loffler F."/>
        </authorList>
    </citation>
    <scope>NUCLEOTIDE SEQUENCE</scope>
</reference>
<dbReference type="EMBL" id="VSSQ01000050">
    <property type="protein sequence ID" value="MPL69939.1"/>
    <property type="molecule type" value="Genomic_DNA"/>
</dbReference>